<reference evidence="1" key="1">
    <citation type="submission" date="2024-05" db="EMBL/GenBank/DDBJ databases">
        <title>Planctomycetes of the genus Singulisphaera possess chitinolytic capabilities.</title>
        <authorList>
            <person name="Ivanova A."/>
        </authorList>
    </citation>
    <scope>NUCLEOTIDE SEQUENCE</scope>
    <source>
        <strain evidence="1">Ch08T</strain>
    </source>
</reference>
<gene>
    <name evidence="1" type="ORF">V5E97_12370</name>
</gene>
<sequence length="81" mass="8755">MATCRTNTGGDRARRSKATRSINTAYECFVIGPDRGLVETARPPSTKMKPDHLAEHTASAPHRSMAKAGNLDAEIAHLLKP</sequence>
<protein>
    <submittedName>
        <fullName evidence="1">Uncharacterized protein</fullName>
    </submittedName>
</protein>
<accession>A0AAU7CPE8</accession>
<dbReference type="AlphaFoldDB" id="A0AAU7CPE8"/>
<organism evidence="1">
    <name type="scientific">Singulisphaera sp. Ch08</name>
    <dbReference type="NCBI Taxonomy" id="3120278"/>
    <lineage>
        <taxon>Bacteria</taxon>
        <taxon>Pseudomonadati</taxon>
        <taxon>Planctomycetota</taxon>
        <taxon>Planctomycetia</taxon>
        <taxon>Isosphaerales</taxon>
        <taxon>Isosphaeraceae</taxon>
        <taxon>Singulisphaera</taxon>
    </lineage>
</organism>
<name>A0AAU7CPE8_9BACT</name>
<dbReference type="EMBL" id="CP155447">
    <property type="protein sequence ID" value="XBH06797.1"/>
    <property type="molecule type" value="Genomic_DNA"/>
</dbReference>
<proteinExistence type="predicted"/>
<evidence type="ECO:0000313" key="1">
    <source>
        <dbReference type="EMBL" id="XBH06797.1"/>
    </source>
</evidence>
<dbReference type="RefSeq" id="WP_406699645.1">
    <property type="nucleotide sequence ID" value="NZ_CP155447.1"/>
</dbReference>